<organism evidence="1">
    <name type="scientific">Fagus sylvatica</name>
    <name type="common">Beechnut</name>
    <dbReference type="NCBI Taxonomy" id="28930"/>
    <lineage>
        <taxon>Eukaryota</taxon>
        <taxon>Viridiplantae</taxon>
        <taxon>Streptophyta</taxon>
        <taxon>Embryophyta</taxon>
        <taxon>Tracheophyta</taxon>
        <taxon>Spermatophyta</taxon>
        <taxon>Magnoliopsida</taxon>
        <taxon>eudicotyledons</taxon>
        <taxon>Gunneridae</taxon>
        <taxon>Pentapetalae</taxon>
        <taxon>rosids</taxon>
        <taxon>fabids</taxon>
        <taxon>Fagales</taxon>
        <taxon>Fagaceae</taxon>
        <taxon>Fagus</taxon>
    </lineage>
</organism>
<protein>
    <submittedName>
        <fullName evidence="1">Uncharacterized protein</fullName>
    </submittedName>
</protein>
<name>A0A2N9FEV0_FAGSY</name>
<dbReference type="AlphaFoldDB" id="A0A2N9FEV0"/>
<dbReference type="EMBL" id="OIVN01000799">
    <property type="protein sequence ID" value="SPC85733.1"/>
    <property type="molecule type" value="Genomic_DNA"/>
</dbReference>
<evidence type="ECO:0000313" key="1">
    <source>
        <dbReference type="EMBL" id="SPC85733.1"/>
    </source>
</evidence>
<gene>
    <name evidence="1" type="ORF">FSB_LOCUS13615</name>
</gene>
<reference evidence="1" key="1">
    <citation type="submission" date="2018-02" db="EMBL/GenBank/DDBJ databases">
        <authorList>
            <person name="Cohen D.B."/>
            <person name="Kent A.D."/>
        </authorList>
    </citation>
    <scope>NUCLEOTIDE SEQUENCE</scope>
</reference>
<accession>A0A2N9FEV0</accession>
<sequence length="224" mass="25228">MILWGLERVEFLARKHVPATPPCKGLIAPDVSFQQSWCPWKACDTLFLKVLDLQEVELGFERYGLRNGGYQSINSKRVRKNLCVKVTSPGENYEIFSIVSFLLSIFPRTVDVDPNFGFRRSCCPWKACHTLFLKVLGLREGKLGFEKYGPLNGGCRVLFHDGGSFSYRDSGLTGEALEDPRVAHIVAEVALFFKVSNLWTKLSQVGKNLCVNIAPEQAYFVNNT</sequence>
<proteinExistence type="predicted"/>